<evidence type="ECO:0000313" key="2">
    <source>
        <dbReference type="EMBL" id="OCC14746.1"/>
    </source>
</evidence>
<reference evidence="2 3" key="1">
    <citation type="submission" date="2016-06" db="EMBL/GenBank/DDBJ databases">
        <title>Respiratory ammonification of nitrate coupled to the oxidation of elemental sulfur in deep-sea autotrophic thermophilic bacteria.</title>
        <authorList>
            <person name="Slobodkina G.B."/>
            <person name="Mardanov A.V."/>
            <person name="Ravin N.V."/>
            <person name="Frolova A.A."/>
            <person name="Viryasiv M.B."/>
            <person name="Chernyh N.A."/>
            <person name="Bonch-Osmolovskaya E.A."/>
            <person name="Slobodkin A.I."/>
        </authorList>
    </citation>
    <scope>NUCLEOTIDE SEQUENCE [LARGE SCALE GENOMIC DNA]</scope>
    <source>
        <strain evidence="2 3">S69</strain>
    </source>
</reference>
<dbReference type="STRING" id="1156395.DBT_1806"/>
<feature type="coiled-coil region" evidence="1">
    <location>
        <begin position="56"/>
        <end position="90"/>
    </location>
</feature>
<evidence type="ECO:0000256" key="1">
    <source>
        <dbReference type="SAM" id="Coils"/>
    </source>
</evidence>
<protein>
    <recommendedName>
        <fullName evidence="4">Cell division protein FtsL</fullName>
    </recommendedName>
</protein>
<dbReference type="Proteomes" id="UP000093080">
    <property type="component" value="Unassembled WGS sequence"/>
</dbReference>
<name>A0A1B9F489_9BACT</name>
<dbReference type="EMBL" id="MAGO01000009">
    <property type="protein sequence ID" value="OCC14746.1"/>
    <property type="molecule type" value="Genomic_DNA"/>
</dbReference>
<organism evidence="2 3">
    <name type="scientific">Dissulfuribacter thermophilus</name>
    <dbReference type="NCBI Taxonomy" id="1156395"/>
    <lineage>
        <taxon>Bacteria</taxon>
        <taxon>Pseudomonadati</taxon>
        <taxon>Thermodesulfobacteriota</taxon>
        <taxon>Dissulfuribacteria</taxon>
        <taxon>Dissulfuribacterales</taxon>
        <taxon>Dissulfuribacteraceae</taxon>
        <taxon>Dissulfuribacter</taxon>
    </lineage>
</organism>
<gene>
    <name evidence="2" type="ORF">DBT_1806</name>
</gene>
<evidence type="ECO:0008006" key="4">
    <source>
        <dbReference type="Google" id="ProtNLM"/>
    </source>
</evidence>
<accession>A0A1B9F489</accession>
<sequence>MFSRAASLKTARLQSTHRLRTRQRSGARSTISLREMGLIFISVVLFGLSVVTGYEIKSVSKEISTYREELKAFGEEEERLKGELARFTEKTRLEKIGRALGLHPPKKSQIVHIK</sequence>
<keyword evidence="3" id="KW-1185">Reference proteome</keyword>
<proteinExistence type="predicted"/>
<comment type="caution">
    <text evidence="2">The sequence shown here is derived from an EMBL/GenBank/DDBJ whole genome shotgun (WGS) entry which is preliminary data.</text>
</comment>
<keyword evidence="1" id="KW-0175">Coiled coil</keyword>
<evidence type="ECO:0000313" key="3">
    <source>
        <dbReference type="Proteomes" id="UP000093080"/>
    </source>
</evidence>
<dbReference type="AlphaFoldDB" id="A0A1B9F489"/>
<dbReference type="RefSeq" id="WP_067619222.1">
    <property type="nucleotide sequence ID" value="NZ_MAGO01000009.1"/>
</dbReference>